<organism evidence="11 12">
    <name type="scientific">Parasynechococcus marenigrum (strain WH8102)</name>
    <dbReference type="NCBI Taxonomy" id="84588"/>
    <lineage>
        <taxon>Bacteria</taxon>
        <taxon>Bacillati</taxon>
        <taxon>Cyanobacteriota</taxon>
        <taxon>Cyanophyceae</taxon>
        <taxon>Synechococcales</taxon>
        <taxon>Prochlorococcaceae</taxon>
        <taxon>Parasynechococcus</taxon>
        <taxon>Parasynechococcus marenigrum</taxon>
    </lineage>
</organism>
<dbReference type="EMBL" id="BX569694">
    <property type="protein sequence ID" value="CAE08515.1"/>
    <property type="molecule type" value="Genomic_DNA"/>
</dbReference>
<evidence type="ECO:0000313" key="11">
    <source>
        <dbReference type="EMBL" id="CAE08515.1"/>
    </source>
</evidence>
<protein>
    <submittedName>
        <fullName evidence="11">Phycobilisome linker polypeptide</fullName>
    </submittedName>
</protein>
<dbReference type="InterPro" id="IPR001297">
    <property type="entry name" value="PBS_linker_dom"/>
</dbReference>
<feature type="domain" description="PBS-linker" evidence="10">
    <location>
        <begin position="45"/>
        <end position="224"/>
    </location>
</feature>
<keyword evidence="3" id="KW-0042">Antenna complex</keyword>
<keyword evidence="12" id="KW-1185">Reference proteome</keyword>
<evidence type="ECO:0000256" key="2">
    <source>
        <dbReference type="ARBA" id="ARBA00022531"/>
    </source>
</evidence>
<keyword evidence="6" id="KW-0472">Membrane</keyword>
<dbReference type="GO" id="GO:0015979">
    <property type="term" value="P:photosynthesis"/>
    <property type="evidence" value="ECO:0007669"/>
    <property type="project" value="UniProtKB-KW"/>
</dbReference>
<gene>
    <name evidence="11" type="ordered locus">SYNW2000</name>
</gene>
<evidence type="ECO:0000256" key="1">
    <source>
        <dbReference type="ARBA" id="ARBA00004445"/>
    </source>
</evidence>
<name>Q7U4R4_PARMW</name>
<dbReference type="GO" id="GO:0031676">
    <property type="term" value="C:plasma membrane-derived thylakoid membrane"/>
    <property type="evidence" value="ECO:0007669"/>
    <property type="project" value="UniProtKB-SubCell"/>
</dbReference>
<dbReference type="PROSITE" id="PS51445">
    <property type="entry name" value="PBS_LINKER"/>
    <property type="match status" value="2"/>
</dbReference>
<proteinExistence type="inferred from homology"/>
<dbReference type="HOGENOM" id="CLU_495996_0_0_3"/>
<comment type="subcellular location">
    <subcellularLocation>
        <location evidence="1">Cellular thylakoid membrane</location>
        <topology evidence="1">Peripheral membrane protein</topology>
        <orientation evidence="1">Cytoplasmic side</orientation>
    </subcellularLocation>
</comment>
<sequence length="548" mass="59409">MASNQTSLGFGATTKWGNPVSFQRKGQAGQKPALTIGEFKKQSCDQMAIGVGPRSHADCPHRVTSECYSPEDNGSLETVIAASYRQVFGNAHVMNFERCTELEAQLRDGRLTVRDFIRGLAKSSFYKSRFFNSVAPQRGVELNVKHLLGRAPETQAEISAMITLQAEQGQGALIDSIVDSAEYLEVFGSDVVPYARSWSSPADLSTAAFPMLAALEKSFAGSDSARGGSPALTRSLASGIAPRISVPSQAVGVRPSASFTSGRFSSKAPGITSGNDSAPLRGDAYVTFGLGQREQETFQRCPGDSPDQLNALIRSAYKQVMGNPHLMEFERALSAESKFIDGYLSTREFVRAVGLSAEYKRRFFETNAPYRFIELNFKHFLGRAPQSQAEISEHTKILAEGGYEAEICSYVDSVEYQSIFGEDTIPYARILTENGRSQVAFNRHLSLAEGFAASDTVLSSSSLVSSVATGMVPSGWSATTTRINRTGTQSGAPDPTKKRFRIVVATQAARSRQRTAGNTYLVSGKDMSSQMKYIHARGGKIVSITEVM</sequence>
<dbReference type="eggNOG" id="COG0237">
    <property type="taxonomic scope" value="Bacteria"/>
</dbReference>
<dbReference type="InterPro" id="IPR008213">
    <property type="entry name" value="CpcD-like_dom"/>
</dbReference>
<dbReference type="RefSeq" id="WP_011128858.1">
    <property type="nucleotide sequence ID" value="NC_005070.1"/>
</dbReference>
<dbReference type="KEGG" id="syw:SYNW2000"/>
<evidence type="ECO:0000256" key="8">
    <source>
        <dbReference type="SAM" id="MobiDB-lite"/>
    </source>
</evidence>
<dbReference type="Proteomes" id="UP000001422">
    <property type="component" value="Chromosome"/>
</dbReference>
<dbReference type="PANTHER" id="PTHR34011:SF6">
    <property type="entry name" value="PHYCOBILIPROTEIN APCE"/>
    <property type="match status" value="1"/>
</dbReference>
<evidence type="ECO:0000256" key="6">
    <source>
        <dbReference type="ARBA" id="ARBA00023136"/>
    </source>
</evidence>
<evidence type="ECO:0000256" key="3">
    <source>
        <dbReference type="ARBA" id="ARBA00022549"/>
    </source>
</evidence>
<keyword evidence="2" id="KW-0602">Photosynthesis</keyword>
<dbReference type="Pfam" id="PF00427">
    <property type="entry name" value="PBS_linker_poly"/>
    <property type="match status" value="2"/>
</dbReference>
<dbReference type="Gene3D" id="1.10.3130.20">
    <property type="entry name" value="Phycobilisome linker domain"/>
    <property type="match status" value="2"/>
</dbReference>
<evidence type="ECO:0000259" key="10">
    <source>
        <dbReference type="PROSITE" id="PS51445"/>
    </source>
</evidence>
<keyword evidence="5" id="KW-0793">Thylakoid</keyword>
<feature type="domain" description="CpcD-like" evidence="9">
    <location>
        <begin position="497"/>
        <end position="547"/>
    </location>
</feature>
<evidence type="ECO:0000313" key="12">
    <source>
        <dbReference type="Proteomes" id="UP000001422"/>
    </source>
</evidence>
<evidence type="ECO:0000259" key="9">
    <source>
        <dbReference type="PROSITE" id="PS51441"/>
    </source>
</evidence>
<keyword evidence="4 7" id="KW-0605">Phycobilisome</keyword>
<dbReference type="STRING" id="84588.SYNW2000"/>
<dbReference type="PROSITE" id="PS51441">
    <property type="entry name" value="CPCD_LIKE"/>
    <property type="match status" value="1"/>
</dbReference>
<dbReference type="SMART" id="SM01094">
    <property type="entry name" value="CpcD"/>
    <property type="match status" value="1"/>
</dbReference>
<dbReference type="PANTHER" id="PTHR34011">
    <property type="entry name" value="PHYCOBILISOME 32.1 KDA LINKER POLYPEPTIDE, PHYCOCYANIN-ASSOCIATED, ROD 2-RELATED"/>
    <property type="match status" value="1"/>
</dbReference>
<accession>Q7U4R4</accession>
<dbReference type="Pfam" id="PF01383">
    <property type="entry name" value="CpcD"/>
    <property type="match status" value="1"/>
</dbReference>
<comment type="similarity">
    <text evidence="7">Belongs to the phycobilisome linker protein family.</text>
</comment>
<dbReference type="AlphaFoldDB" id="Q7U4R4"/>
<reference evidence="11 12" key="1">
    <citation type="journal article" date="2003" name="Nature">
        <title>The genome of a motile marine Synechococcus.</title>
        <authorList>
            <person name="Palenik B."/>
            <person name="Brahamsha B."/>
            <person name="Larimer F."/>
            <person name="Land M."/>
            <person name="Hauser L."/>
            <person name="Chain P."/>
            <person name="Lamerdin J."/>
            <person name="Regala W."/>
            <person name="Allen E.A."/>
            <person name="McCarren J."/>
            <person name="Paulsen I."/>
            <person name="Dufresne A."/>
            <person name="Partensky F."/>
            <person name="Webb E."/>
            <person name="Waterbury J."/>
        </authorList>
    </citation>
    <scope>NUCLEOTIDE SEQUENCE [LARGE SCALE GENOMIC DNA]</scope>
    <source>
        <strain evidence="11 12">WH8102</strain>
    </source>
</reference>
<dbReference type="GO" id="GO:0030089">
    <property type="term" value="C:phycobilisome"/>
    <property type="evidence" value="ECO:0007669"/>
    <property type="project" value="UniProtKB-UniRule"/>
</dbReference>
<dbReference type="InterPro" id="IPR038255">
    <property type="entry name" value="PBS_linker_sf"/>
</dbReference>
<evidence type="ECO:0000256" key="4">
    <source>
        <dbReference type="ARBA" id="ARBA00022738"/>
    </source>
</evidence>
<evidence type="ECO:0000256" key="7">
    <source>
        <dbReference type="PROSITE-ProRule" id="PRU00775"/>
    </source>
</evidence>
<evidence type="ECO:0000256" key="5">
    <source>
        <dbReference type="ARBA" id="ARBA00023078"/>
    </source>
</evidence>
<feature type="region of interest" description="Disordered" evidence="8">
    <location>
        <begin position="254"/>
        <end position="278"/>
    </location>
</feature>
<feature type="domain" description="PBS-linker" evidence="10">
    <location>
        <begin position="278"/>
        <end position="456"/>
    </location>
</feature>